<dbReference type="EMBL" id="CAJQZP010000437">
    <property type="protein sequence ID" value="CAG4961680.1"/>
    <property type="molecule type" value="Genomic_DNA"/>
</dbReference>
<proteinExistence type="predicted"/>
<protein>
    <submittedName>
        <fullName evidence="2">(apollo) hypothetical protein</fullName>
    </submittedName>
</protein>
<reference evidence="2" key="1">
    <citation type="submission" date="2021-04" db="EMBL/GenBank/DDBJ databases">
        <authorList>
            <person name="Tunstrom K."/>
        </authorList>
    </citation>
    <scope>NUCLEOTIDE SEQUENCE</scope>
</reference>
<feature type="compositionally biased region" description="Basic and acidic residues" evidence="1">
    <location>
        <begin position="98"/>
        <end position="116"/>
    </location>
</feature>
<organism evidence="2 3">
    <name type="scientific">Parnassius apollo</name>
    <name type="common">Apollo butterfly</name>
    <name type="synonym">Papilio apollo</name>
    <dbReference type="NCBI Taxonomy" id="110799"/>
    <lineage>
        <taxon>Eukaryota</taxon>
        <taxon>Metazoa</taxon>
        <taxon>Ecdysozoa</taxon>
        <taxon>Arthropoda</taxon>
        <taxon>Hexapoda</taxon>
        <taxon>Insecta</taxon>
        <taxon>Pterygota</taxon>
        <taxon>Neoptera</taxon>
        <taxon>Endopterygota</taxon>
        <taxon>Lepidoptera</taxon>
        <taxon>Glossata</taxon>
        <taxon>Ditrysia</taxon>
        <taxon>Papilionoidea</taxon>
        <taxon>Papilionidae</taxon>
        <taxon>Parnassiinae</taxon>
        <taxon>Parnassini</taxon>
        <taxon>Parnassius</taxon>
        <taxon>Parnassius</taxon>
    </lineage>
</organism>
<dbReference type="AlphaFoldDB" id="A0A8S3WJ99"/>
<sequence length="258" mass="27804">MRASSAARVLVRRRPHRAVGPQPVSVANGSRAGRGSGAARCACVPAALLVFSYGAGRIVLWDLNRLTYIRTLPNRERLPVTHVAVSETLSDVATVHELRPRTRTSGDREDTDKDADADVEADADVDSDTYERDAIDKYQSLIRVHTVNGRFVGSVKVPEVVTCVCYSNAAEGASVNCVAAGLRSGEVRLYSSWELRPVRTLPPPLHAPPHAPPPLLSVAFSGDAQVLFACYSGGLLLAWEPEPHPRPAPRLVPAHALL</sequence>
<evidence type="ECO:0000313" key="3">
    <source>
        <dbReference type="Proteomes" id="UP000691718"/>
    </source>
</evidence>
<evidence type="ECO:0000256" key="1">
    <source>
        <dbReference type="SAM" id="MobiDB-lite"/>
    </source>
</evidence>
<name>A0A8S3WJ99_PARAO</name>
<keyword evidence="3" id="KW-1185">Reference proteome</keyword>
<dbReference type="PANTHER" id="PTHR13743">
    <property type="entry name" value="BEIGE/BEACH-RELATED"/>
    <property type="match status" value="1"/>
</dbReference>
<accession>A0A8S3WJ99</accession>
<feature type="region of interest" description="Disordered" evidence="1">
    <location>
        <begin position="98"/>
        <end position="119"/>
    </location>
</feature>
<dbReference type="Proteomes" id="UP000691718">
    <property type="component" value="Unassembled WGS sequence"/>
</dbReference>
<comment type="caution">
    <text evidence="2">The sequence shown here is derived from an EMBL/GenBank/DDBJ whole genome shotgun (WGS) entry which is preliminary data.</text>
</comment>
<evidence type="ECO:0000313" key="2">
    <source>
        <dbReference type="EMBL" id="CAG4961680.1"/>
    </source>
</evidence>
<dbReference type="InterPro" id="IPR050865">
    <property type="entry name" value="BEACH_Domain"/>
</dbReference>
<dbReference type="PANTHER" id="PTHR13743:SF86">
    <property type="entry name" value="LYSOSOMAL-TRAFFICKING REGULATOR"/>
    <property type="match status" value="1"/>
</dbReference>
<dbReference type="OrthoDB" id="26681at2759"/>
<gene>
    <name evidence="2" type="ORF">PAPOLLO_LOCUS6617</name>
</gene>